<dbReference type="InterPro" id="IPR050855">
    <property type="entry name" value="NDM-1-like"/>
</dbReference>
<gene>
    <name evidence="2" type="ORF">K8V70_08090</name>
</gene>
<evidence type="ECO:0000259" key="1">
    <source>
        <dbReference type="SMART" id="SM00849"/>
    </source>
</evidence>
<dbReference type="Gene3D" id="3.60.15.10">
    <property type="entry name" value="Ribonuclease Z/Hydroxyacylglutathione hydrolase-like"/>
    <property type="match status" value="1"/>
</dbReference>
<comment type="caution">
    <text evidence="2">The sequence shown here is derived from an EMBL/GenBank/DDBJ whole genome shotgun (WGS) entry which is preliminary data.</text>
</comment>
<dbReference type="Proteomes" id="UP000753256">
    <property type="component" value="Unassembled WGS sequence"/>
</dbReference>
<evidence type="ECO:0000313" key="3">
    <source>
        <dbReference type="Proteomes" id="UP000753256"/>
    </source>
</evidence>
<sequence length="240" mass="26529">MERKLMMLQQLTEHVWYLPHDEPTDRPVLGYVRGSRYALAVDAGASPAHIACFYQELERAGLPLPDMTAITHWHWDHTLGMGSVHGATIACAETNRLLREERAKAAAGPAHWDAMREDTKGFALEYPAGSDPEVVLATIEFPSTLTIDLGGATISLIRVEAPHTPDSVFVHVLEDRVLFMGDAACADYDAPNAPVLDLAKLEALSHVVHEADCEHFLHGHWEPLDAIEIEEDFEPLRANA</sequence>
<dbReference type="InterPro" id="IPR001279">
    <property type="entry name" value="Metallo-B-lactamas"/>
</dbReference>
<dbReference type="RefSeq" id="WP_273190804.1">
    <property type="nucleotide sequence ID" value="NZ_DYUZ01000029.1"/>
</dbReference>
<reference evidence="2" key="2">
    <citation type="submission" date="2021-09" db="EMBL/GenBank/DDBJ databases">
        <authorList>
            <person name="Gilroy R."/>
        </authorList>
    </citation>
    <scope>NUCLEOTIDE SEQUENCE</scope>
    <source>
        <strain evidence="2">ChiHjej13B12-9602</strain>
    </source>
</reference>
<dbReference type="EMBL" id="DYUZ01000029">
    <property type="protein sequence ID" value="HJG37800.1"/>
    <property type="molecule type" value="Genomic_DNA"/>
</dbReference>
<dbReference type="PANTHER" id="PTHR42951">
    <property type="entry name" value="METALLO-BETA-LACTAMASE DOMAIN-CONTAINING"/>
    <property type="match status" value="1"/>
</dbReference>
<accession>A0A921IXG4</accession>
<proteinExistence type="predicted"/>
<dbReference type="SMART" id="SM00849">
    <property type="entry name" value="Lactamase_B"/>
    <property type="match status" value="1"/>
</dbReference>
<evidence type="ECO:0000313" key="2">
    <source>
        <dbReference type="EMBL" id="HJG37800.1"/>
    </source>
</evidence>
<protein>
    <submittedName>
        <fullName evidence="2">MBL fold metallo-hydrolase</fullName>
    </submittedName>
</protein>
<reference evidence="2" key="1">
    <citation type="journal article" date="2021" name="PeerJ">
        <title>Extensive microbial diversity within the chicken gut microbiome revealed by metagenomics and culture.</title>
        <authorList>
            <person name="Gilroy R."/>
            <person name="Ravi A."/>
            <person name="Getino M."/>
            <person name="Pursley I."/>
            <person name="Horton D.L."/>
            <person name="Alikhan N.F."/>
            <person name="Baker D."/>
            <person name="Gharbi K."/>
            <person name="Hall N."/>
            <person name="Watson M."/>
            <person name="Adriaenssens E.M."/>
            <person name="Foster-Nyarko E."/>
            <person name="Jarju S."/>
            <person name="Secka A."/>
            <person name="Antonio M."/>
            <person name="Oren A."/>
            <person name="Chaudhuri R.R."/>
            <person name="La Ragione R."/>
            <person name="Hildebrand F."/>
            <person name="Pallen M.J."/>
        </authorList>
    </citation>
    <scope>NUCLEOTIDE SEQUENCE</scope>
    <source>
        <strain evidence="2">ChiHjej13B12-9602</strain>
    </source>
</reference>
<name>A0A921IXG4_9ACTN</name>
<feature type="domain" description="Metallo-beta-lactamase" evidence="1">
    <location>
        <begin position="26"/>
        <end position="220"/>
    </location>
</feature>
<dbReference type="AlphaFoldDB" id="A0A921IXG4"/>
<dbReference type="Pfam" id="PF00753">
    <property type="entry name" value="Lactamase_B"/>
    <property type="match status" value="1"/>
</dbReference>
<dbReference type="SUPFAM" id="SSF56281">
    <property type="entry name" value="Metallo-hydrolase/oxidoreductase"/>
    <property type="match status" value="1"/>
</dbReference>
<dbReference type="PANTHER" id="PTHR42951:SF4">
    <property type="entry name" value="ACYL-COENZYME A THIOESTERASE MBLAC2"/>
    <property type="match status" value="1"/>
</dbReference>
<dbReference type="InterPro" id="IPR036866">
    <property type="entry name" value="RibonucZ/Hydroxyglut_hydro"/>
</dbReference>
<organism evidence="2 3">
    <name type="scientific">Enorma phocaeensis</name>
    <dbReference type="NCBI Taxonomy" id="1871019"/>
    <lineage>
        <taxon>Bacteria</taxon>
        <taxon>Bacillati</taxon>
        <taxon>Actinomycetota</taxon>
        <taxon>Coriobacteriia</taxon>
        <taxon>Coriobacteriales</taxon>
        <taxon>Coriobacteriaceae</taxon>
        <taxon>Enorma</taxon>
    </lineage>
</organism>